<keyword evidence="1" id="KW-0805">Transcription regulation</keyword>
<feature type="coiled-coil region" evidence="4">
    <location>
        <begin position="81"/>
        <end position="108"/>
    </location>
</feature>
<dbReference type="PANTHER" id="PTHR30204">
    <property type="entry name" value="REDOX-CYCLING DRUG-SENSING TRANSCRIPTIONAL ACTIVATOR SOXR"/>
    <property type="match status" value="1"/>
</dbReference>
<dbReference type="PANTHER" id="PTHR30204:SF94">
    <property type="entry name" value="HEAVY METAL-DEPENDENT TRANSCRIPTIONAL REGULATOR HI_0293-RELATED"/>
    <property type="match status" value="1"/>
</dbReference>
<accession>A0A3D9ZVJ0</accession>
<dbReference type="PROSITE" id="PS50937">
    <property type="entry name" value="HTH_MERR_2"/>
    <property type="match status" value="1"/>
</dbReference>
<evidence type="ECO:0000256" key="2">
    <source>
        <dbReference type="ARBA" id="ARBA00023125"/>
    </source>
</evidence>
<dbReference type="AlphaFoldDB" id="A0A3D9ZVJ0"/>
<name>A0A3D9ZVJ0_9ACTN</name>
<gene>
    <name evidence="7" type="ORF">DFJ67_3694</name>
</gene>
<evidence type="ECO:0000313" key="7">
    <source>
        <dbReference type="EMBL" id="REF97690.1"/>
    </source>
</evidence>
<evidence type="ECO:0000259" key="6">
    <source>
        <dbReference type="PROSITE" id="PS50937"/>
    </source>
</evidence>
<dbReference type="GO" id="GO:0003677">
    <property type="term" value="F:DNA binding"/>
    <property type="evidence" value="ECO:0007669"/>
    <property type="project" value="UniProtKB-KW"/>
</dbReference>
<evidence type="ECO:0000256" key="3">
    <source>
        <dbReference type="ARBA" id="ARBA00023163"/>
    </source>
</evidence>
<keyword evidence="3" id="KW-0804">Transcription</keyword>
<dbReference type="Proteomes" id="UP000256913">
    <property type="component" value="Unassembled WGS sequence"/>
</dbReference>
<evidence type="ECO:0000256" key="5">
    <source>
        <dbReference type="SAM" id="MobiDB-lite"/>
    </source>
</evidence>
<feature type="region of interest" description="Disordered" evidence="5">
    <location>
        <begin position="117"/>
        <end position="141"/>
    </location>
</feature>
<dbReference type="RefSeq" id="WP_116069103.1">
    <property type="nucleotide sequence ID" value="NZ_BONB01000071.1"/>
</dbReference>
<dbReference type="SUPFAM" id="SSF46955">
    <property type="entry name" value="Putative DNA-binding domain"/>
    <property type="match status" value="1"/>
</dbReference>
<proteinExistence type="predicted"/>
<keyword evidence="2" id="KW-0238">DNA-binding</keyword>
<dbReference type="SMART" id="SM00422">
    <property type="entry name" value="HTH_MERR"/>
    <property type="match status" value="1"/>
</dbReference>
<dbReference type="Gene3D" id="1.10.1660.10">
    <property type="match status" value="1"/>
</dbReference>
<keyword evidence="4" id="KW-0175">Coiled coil</keyword>
<dbReference type="Pfam" id="PF13411">
    <property type="entry name" value="MerR_1"/>
    <property type="match status" value="1"/>
</dbReference>
<dbReference type="PRINTS" id="PR00040">
    <property type="entry name" value="HTHMERR"/>
</dbReference>
<evidence type="ECO:0000256" key="1">
    <source>
        <dbReference type="ARBA" id="ARBA00023015"/>
    </source>
</evidence>
<evidence type="ECO:0000313" key="8">
    <source>
        <dbReference type="Proteomes" id="UP000256913"/>
    </source>
</evidence>
<feature type="domain" description="HTH merR-type" evidence="6">
    <location>
        <begin position="1"/>
        <end position="69"/>
    </location>
</feature>
<comment type="caution">
    <text evidence="7">The sequence shown here is derived from an EMBL/GenBank/DDBJ whole genome shotgun (WGS) entry which is preliminary data.</text>
</comment>
<sequence length="141" mass="15573">MRVAELAQVAGISADTVRYYERVGLLRPPPRTASGYRAYDASAADRVRFIQGGQRLGLRLRDIGELLAVRDTGVCPCEPAEELLKRRLDELDTELARLTALRAEMVRMIEALPAQDCPPPVPGTWCPPGSDENKDQGGDRR</sequence>
<evidence type="ECO:0000256" key="4">
    <source>
        <dbReference type="SAM" id="Coils"/>
    </source>
</evidence>
<dbReference type="InterPro" id="IPR047057">
    <property type="entry name" value="MerR_fam"/>
</dbReference>
<reference evidence="7 8" key="1">
    <citation type="submission" date="2018-08" db="EMBL/GenBank/DDBJ databases">
        <title>Sequencing the genomes of 1000 actinobacteria strains.</title>
        <authorList>
            <person name="Klenk H.-P."/>
        </authorList>
    </citation>
    <scope>NUCLEOTIDE SEQUENCE [LARGE SCALE GENOMIC DNA]</scope>
    <source>
        <strain evidence="7 8">DSM 44099</strain>
    </source>
</reference>
<organism evidence="7 8">
    <name type="scientific">Asanoa ferruginea</name>
    <dbReference type="NCBI Taxonomy" id="53367"/>
    <lineage>
        <taxon>Bacteria</taxon>
        <taxon>Bacillati</taxon>
        <taxon>Actinomycetota</taxon>
        <taxon>Actinomycetes</taxon>
        <taxon>Micromonosporales</taxon>
        <taxon>Micromonosporaceae</taxon>
        <taxon>Asanoa</taxon>
    </lineage>
</organism>
<keyword evidence="8" id="KW-1185">Reference proteome</keyword>
<feature type="compositionally biased region" description="Basic and acidic residues" evidence="5">
    <location>
        <begin position="131"/>
        <end position="141"/>
    </location>
</feature>
<dbReference type="InterPro" id="IPR009061">
    <property type="entry name" value="DNA-bd_dom_put_sf"/>
</dbReference>
<dbReference type="PROSITE" id="PS00552">
    <property type="entry name" value="HTH_MERR_1"/>
    <property type="match status" value="1"/>
</dbReference>
<dbReference type="EMBL" id="QUMQ01000001">
    <property type="protein sequence ID" value="REF97690.1"/>
    <property type="molecule type" value="Genomic_DNA"/>
</dbReference>
<dbReference type="InterPro" id="IPR000551">
    <property type="entry name" value="MerR-type_HTH_dom"/>
</dbReference>
<protein>
    <submittedName>
        <fullName evidence="7">MerR family transcriptional regulator</fullName>
    </submittedName>
</protein>
<dbReference type="OrthoDB" id="9809391at2"/>
<dbReference type="GO" id="GO:0003700">
    <property type="term" value="F:DNA-binding transcription factor activity"/>
    <property type="evidence" value="ECO:0007669"/>
    <property type="project" value="InterPro"/>
</dbReference>